<dbReference type="EMBL" id="KZ988328">
    <property type="protein sequence ID" value="RKP12448.1"/>
    <property type="molecule type" value="Genomic_DNA"/>
</dbReference>
<proteinExistence type="predicted"/>
<gene>
    <name evidence="2" type="ORF">BJ684DRAFT_21012</name>
</gene>
<evidence type="ECO:0000313" key="3">
    <source>
        <dbReference type="Proteomes" id="UP000267251"/>
    </source>
</evidence>
<feature type="compositionally biased region" description="Polar residues" evidence="1">
    <location>
        <begin position="145"/>
        <end position="155"/>
    </location>
</feature>
<accession>A0A4P9Y113</accession>
<feature type="compositionally biased region" description="Low complexity" evidence="1">
    <location>
        <begin position="60"/>
        <end position="88"/>
    </location>
</feature>
<dbReference type="AlphaFoldDB" id="A0A4P9Y113"/>
<feature type="region of interest" description="Disordered" evidence="1">
    <location>
        <begin position="58"/>
        <end position="106"/>
    </location>
</feature>
<feature type="compositionally biased region" description="Polar residues" evidence="1">
    <location>
        <begin position="167"/>
        <end position="183"/>
    </location>
</feature>
<dbReference type="Proteomes" id="UP000267251">
    <property type="component" value="Unassembled WGS sequence"/>
</dbReference>
<organism evidence="2 3">
    <name type="scientific">Piptocephalis cylindrospora</name>
    <dbReference type="NCBI Taxonomy" id="1907219"/>
    <lineage>
        <taxon>Eukaryota</taxon>
        <taxon>Fungi</taxon>
        <taxon>Fungi incertae sedis</taxon>
        <taxon>Zoopagomycota</taxon>
        <taxon>Zoopagomycotina</taxon>
        <taxon>Zoopagomycetes</taxon>
        <taxon>Zoopagales</taxon>
        <taxon>Piptocephalidaceae</taxon>
        <taxon>Piptocephalis</taxon>
    </lineage>
</organism>
<feature type="region of interest" description="Disordered" evidence="1">
    <location>
        <begin position="127"/>
        <end position="183"/>
    </location>
</feature>
<name>A0A4P9Y113_9FUNG</name>
<evidence type="ECO:0000313" key="2">
    <source>
        <dbReference type="EMBL" id="RKP12448.1"/>
    </source>
</evidence>
<evidence type="ECO:0000256" key="1">
    <source>
        <dbReference type="SAM" id="MobiDB-lite"/>
    </source>
</evidence>
<reference evidence="3" key="1">
    <citation type="journal article" date="2018" name="Nat. Microbiol.">
        <title>Leveraging single-cell genomics to expand the fungal tree of life.</title>
        <authorList>
            <person name="Ahrendt S.R."/>
            <person name="Quandt C.A."/>
            <person name="Ciobanu D."/>
            <person name="Clum A."/>
            <person name="Salamov A."/>
            <person name="Andreopoulos B."/>
            <person name="Cheng J.F."/>
            <person name="Woyke T."/>
            <person name="Pelin A."/>
            <person name="Henrissat B."/>
            <person name="Reynolds N.K."/>
            <person name="Benny G.L."/>
            <person name="Smith M.E."/>
            <person name="James T.Y."/>
            <person name="Grigoriev I.V."/>
        </authorList>
    </citation>
    <scope>NUCLEOTIDE SEQUENCE [LARGE SCALE GENOMIC DNA]</scope>
</reference>
<keyword evidence="3" id="KW-1185">Reference proteome</keyword>
<feature type="region of interest" description="Disordered" evidence="1">
    <location>
        <begin position="1"/>
        <end position="21"/>
    </location>
</feature>
<feature type="compositionally biased region" description="Low complexity" evidence="1">
    <location>
        <begin position="128"/>
        <end position="144"/>
    </location>
</feature>
<protein>
    <submittedName>
        <fullName evidence="2">Uncharacterized protein</fullName>
    </submittedName>
</protein>
<sequence>MVYVERRLDGDGPRVGKPQRSGERWVRVLGAECTLRFLVGLSTRDQKPKVPWTRWWADRANNTNSSNSNAPTTTTAAAAAPQAEQPTARTRPCAPASPNLSRASSTDFSLLPRIRRPWWLPSSVIKFSSPSSSSSSSATATTTARGDSQGSTLRGATSMIEIRSLPGITQQNGMRDTGQGSLS</sequence>
<dbReference type="OrthoDB" id="10611478at2759"/>